<gene>
    <name evidence="17" type="ORF">RHGRI_035904</name>
</gene>
<dbReference type="InterPro" id="IPR044746">
    <property type="entry name" value="ABCC_6TM_D1"/>
</dbReference>
<feature type="region of interest" description="Disordered" evidence="13">
    <location>
        <begin position="806"/>
        <end position="837"/>
    </location>
</feature>
<dbReference type="PROSITE" id="PS50929">
    <property type="entry name" value="ABC_TM1F"/>
    <property type="match status" value="2"/>
</dbReference>
<feature type="transmembrane region" description="Helical" evidence="14">
    <location>
        <begin position="224"/>
        <end position="245"/>
    </location>
</feature>
<dbReference type="InterPro" id="IPR017871">
    <property type="entry name" value="ABC_transporter-like_CS"/>
</dbReference>
<dbReference type="InterPro" id="IPR027417">
    <property type="entry name" value="P-loop_NTPase"/>
</dbReference>
<feature type="transmembrane region" description="Helical" evidence="14">
    <location>
        <begin position="359"/>
        <end position="379"/>
    </location>
</feature>
<comment type="similarity">
    <text evidence="2">Belongs to the ABC transporter superfamily. ABCC family. Conjugate transporter (TC 3.A.1.208) subfamily.</text>
</comment>
<keyword evidence="11 14" id="KW-0472">Membrane</keyword>
<dbReference type="FunFam" id="3.40.50.300:FF:000169">
    <property type="entry name" value="ABC transporter C family member 3"/>
    <property type="match status" value="1"/>
</dbReference>
<dbReference type="CDD" id="cd18580">
    <property type="entry name" value="ABC_6TM_ABCC_D2"/>
    <property type="match status" value="1"/>
</dbReference>
<evidence type="ECO:0000256" key="3">
    <source>
        <dbReference type="ARBA" id="ARBA00012191"/>
    </source>
</evidence>
<dbReference type="InterPro" id="IPR003593">
    <property type="entry name" value="AAA+_ATPase"/>
</dbReference>
<reference evidence="17 18" key="1">
    <citation type="submission" date="2020-08" db="EMBL/GenBank/DDBJ databases">
        <title>Plant Genome Project.</title>
        <authorList>
            <person name="Zhang R.-G."/>
        </authorList>
    </citation>
    <scope>NUCLEOTIDE SEQUENCE [LARGE SCALE GENOMIC DNA]</scope>
    <source>
        <strain evidence="17">WSP0</strain>
        <tissue evidence="17">Leaf</tissue>
    </source>
</reference>
<keyword evidence="7" id="KW-0547">Nucleotide-binding</keyword>
<feature type="compositionally biased region" description="Basic residues" evidence="13">
    <location>
        <begin position="819"/>
        <end position="831"/>
    </location>
</feature>
<dbReference type="Pfam" id="PF00005">
    <property type="entry name" value="ABC_tran"/>
    <property type="match status" value="2"/>
</dbReference>
<dbReference type="CDD" id="cd03244">
    <property type="entry name" value="ABCC_MRP_domain2"/>
    <property type="match status" value="1"/>
</dbReference>
<evidence type="ECO:0000256" key="9">
    <source>
        <dbReference type="ARBA" id="ARBA00022967"/>
    </source>
</evidence>
<dbReference type="FunFam" id="1.20.1560.10:FF:000002">
    <property type="entry name" value="ABC transporter C family member 5"/>
    <property type="match status" value="1"/>
</dbReference>
<evidence type="ECO:0000256" key="2">
    <source>
        <dbReference type="ARBA" id="ARBA00009726"/>
    </source>
</evidence>
<dbReference type="GO" id="GO:0008559">
    <property type="term" value="F:ABC-type xenobiotic transporter activity"/>
    <property type="evidence" value="ECO:0007669"/>
    <property type="project" value="UniProtKB-EC"/>
</dbReference>
<dbReference type="SUPFAM" id="SSF52540">
    <property type="entry name" value="P-loop containing nucleoside triphosphate hydrolases"/>
    <property type="match status" value="2"/>
</dbReference>
<feature type="domain" description="ABC transmembrane type-1" evidence="16">
    <location>
        <begin position="224"/>
        <end position="501"/>
    </location>
</feature>
<feature type="transmembrane region" description="Helical" evidence="14">
    <location>
        <begin position="437"/>
        <end position="458"/>
    </location>
</feature>
<feature type="transmembrane region" description="Helical" evidence="14">
    <location>
        <begin position="89"/>
        <end position="109"/>
    </location>
</feature>
<dbReference type="GO" id="GO:0016020">
    <property type="term" value="C:membrane"/>
    <property type="evidence" value="ECO:0007669"/>
    <property type="project" value="UniProtKB-SubCell"/>
</dbReference>
<keyword evidence="4" id="KW-0813">Transport</keyword>
<keyword evidence="10 14" id="KW-1133">Transmembrane helix</keyword>
<dbReference type="SUPFAM" id="SSF90123">
    <property type="entry name" value="ABC transporter transmembrane region"/>
    <property type="match status" value="2"/>
</dbReference>
<evidence type="ECO:0000256" key="1">
    <source>
        <dbReference type="ARBA" id="ARBA00004141"/>
    </source>
</evidence>
<dbReference type="EC" id="7.6.2.2" evidence="3"/>
<keyword evidence="9" id="KW-1278">Translocase</keyword>
<evidence type="ECO:0000259" key="15">
    <source>
        <dbReference type="PROSITE" id="PS50893"/>
    </source>
</evidence>
<comment type="subcellular location">
    <subcellularLocation>
        <location evidence="1">Membrane</location>
        <topology evidence="1">Multi-pass membrane protein</topology>
    </subcellularLocation>
</comment>
<dbReference type="Gene3D" id="1.20.1560.10">
    <property type="entry name" value="ABC transporter type 1, transmembrane domain"/>
    <property type="match status" value="2"/>
</dbReference>
<evidence type="ECO:0000256" key="11">
    <source>
        <dbReference type="ARBA" id="ARBA00023136"/>
    </source>
</evidence>
<evidence type="ECO:0000256" key="10">
    <source>
        <dbReference type="ARBA" id="ARBA00022989"/>
    </source>
</evidence>
<dbReference type="CDD" id="cd03250">
    <property type="entry name" value="ABCC_MRP_domain1"/>
    <property type="match status" value="1"/>
</dbReference>
<keyword evidence="8" id="KW-0067">ATP-binding</keyword>
<dbReference type="InterPro" id="IPR011527">
    <property type="entry name" value="ABC1_TM_dom"/>
</dbReference>
<dbReference type="Pfam" id="PF00664">
    <property type="entry name" value="ABC_membrane"/>
    <property type="match status" value="2"/>
</dbReference>
<dbReference type="GO" id="GO:0005524">
    <property type="term" value="F:ATP binding"/>
    <property type="evidence" value="ECO:0007669"/>
    <property type="project" value="UniProtKB-KW"/>
</dbReference>
<dbReference type="Gene3D" id="3.40.50.300">
    <property type="entry name" value="P-loop containing nucleotide triphosphate hydrolases"/>
    <property type="match status" value="2"/>
</dbReference>
<feature type="domain" description="ABC transporter" evidence="15">
    <location>
        <begin position="1180"/>
        <end position="1414"/>
    </location>
</feature>
<name>A0AAV6HRB7_9ERIC</name>
<evidence type="ECO:0000256" key="4">
    <source>
        <dbReference type="ARBA" id="ARBA00022448"/>
    </source>
</evidence>
<dbReference type="FunFam" id="1.20.1560.10:FF:000003">
    <property type="entry name" value="ABC transporter C family member 10"/>
    <property type="match status" value="1"/>
</dbReference>
<dbReference type="InterPro" id="IPR036640">
    <property type="entry name" value="ABC1_TM_sf"/>
</dbReference>
<evidence type="ECO:0000256" key="13">
    <source>
        <dbReference type="SAM" id="MobiDB-lite"/>
    </source>
</evidence>
<feature type="domain" description="ABC transporter" evidence="15">
    <location>
        <begin position="535"/>
        <end position="758"/>
    </location>
</feature>
<dbReference type="Proteomes" id="UP000823749">
    <property type="component" value="Chromosome 13"/>
</dbReference>
<proteinExistence type="inferred from homology"/>
<dbReference type="PROSITE" id="PS50893">
    <property type="entry name" value="ABC_TRANSPORTER_2"/>
    <property type="match status" value="2"/>
</dbReference>
<evidence type="ECO:0000256" key="14">
    <source>
        <dbReference type="SAM" id="Phobius"/>
    </source>
</evidence>
<keyword evidence="5 14" id="KW-0812">Transmembrane</keyword>
<keyword evidence="6" id="KW-0677">Repeat</keyword>
<dbReference type="InterPro" id="IPR044726">
    <property type="entry name" value="ABCC_6TM_D2"/>
</dbReference>
<organism evidence="17 18">
    <name type="scientific">Rhododendron griersonianum</name>
    <dbReference type="NCBI Taxonomy" id="479676"/>
    <lineage>
        <taxon>Eukaryota</taxon>
        <taxon>Viridiplantae</taxon>
        <taxon>Streptophyta</taxon>
        <taxon>Embryophyta</taxon>
        <taxon>Tracheophyta</taxon>
        <taxon>Spermatophyta</taxon>
        <taxon>Magnoliopsida</taxon>
        <taxon>eudicotyledons</taxon>
        <taxon>Gunneridae</taxon>
        <taxon>Pentapetalae</taxon>
        <taxon>asterids</taxon>
        <taxon>Ericales</taxon>
        <taxon>Ericaceae</taxon>
        <taxon>Ericoideae</taxon>
        <taxon>Rhodoreae</taxon>
        <taxon>Rhododendron</taxon>
    </lineage>
</organism>
<dbReference type="InterPro" id="IPR050173">
    <property type="entry name" value="ABC_transporter_C-like"/>
</dbReference>
<feature type="transmembrane region" description="Helical" evidence="14">
    <location>
        <begin position="22"/>
        <end position="43"/>
    </location>
</feature>
<evidence type="ECO:0000256" key="6">
    <source>
        <dbReference type="ARBA" id="ARBA00022737"/>
    </source>
</evidence>
<feature type="transmembrane region" description="Helical" evidence="14">
    <location>
        <begin position="859"/>
        <end position="882"/>
    </location>
</feature>
<dbReference type="CDD" id="cd18579">
    <property type="entry name" value="ABC_6TM_ABCC_D1"/>
    <property type="match status" value="1"/>
</dbReference>
<evidence type="ECO:0000256" key="5">
    <source>
        <dbReference type="ARBA" id="ARBA00022692"/>
    </source>
</evidence>
<dbReference type="PANTHER" id="PTHR24223">
    <property type="entry name" value="ATP-BINDING CASSETTE SUB-FAMILY C"/>
    <property type="match status" value="1"/>
</dbReference>
<evidence type="ECO:0000256" key="7">
    <source>
        <dbReference type="ARBA" id="ARBA00022741"/>
    </source>
</evidence>
<dbReference type="FunFam" id="3.40.50.300:FF:000508">
    <property type="entry name" value="ABC transporter C family member 5"/>
    <property type="match status" value="1"/>
</dbReference>
<feature type="transmembrane region" description="Helical" evidence="14">
    <location>
        <begin position="55"/>
        <end position="74"/>
    </location>
</feature>
<dbReference type="GO" id="GO:0016887">
    <property type="term" value="F:ATP hydrolysis activity"/>
    <property type="evidence" value="ECO:0007669"/>
    <property type="project" value="InterPro"/>
</dbReference>
<dbReference type="PROSITE" id="PS00211">
    <property type="entry name" value="ABC_TRANSPORTER_1"/>
    <property type="match status" value="1"/>
</dbReference>
<sequence length="1426" mass="158568">MVLVFDGVGLIRDGKGSTFTNWVLLVLPASQGLAWSVLSFSALGCKFRASEKYPLLLRVWWVVSFITCLCTLYVDGKQMITGGSKNLNSHVLANLAATPALAFLCFVAIRGVTGIRIFRNSDLQEPLLPEEEEEAGCLSVTTYNEAGLFSLVTLSWLNPILSLGARRPLELKDIPLLAPKDRSKANYKILNVNWEKLKAENPQKQPSLGWAILKSFWKEAACNAIFAGLTTLVSYVGPYMISYFVDYLGGNETFPHEGYILAGIFFTSKLVETLTTRQWYLGVDILGMHVRSALTAMVYRKGLKLSSVAKQSHTSGEIVNYMAVDVQRVGDYSWYLHDIWMLPLQIILALAILYKNVGIASVATLIATIISILVTVPLARVQETYQDNLMAAKDDRMRKTSECLRNMRILKLQAWEDRYRVKLEEIRNVEFKWLRKALYSQAFITFFFWSSPIFVSAVTFGSSILLGGELTAGAVLSALATFRILQEPLRNFPDLVSMMAQTKVSLDRISVFLQEEELQEDATIVVPRGITNVAIEIEDGEFGWDPSSENPTLSGIQMKVERGMRVAVCGVVGSGKSSFLSCILGEIPKISGKVRVCGSAAYVPQSAWIQSGNIEENILFGGQMDKAKYENVIHACSLKKDLELFSHEDQTIIGDRGINLSGGQKQRVQLARALYQDADIYLLDDPFSAVDAHTGSELFKEYIQTALAAKTVIFVSHQVEFLPAADLILVLKEGRIIQAGKYDDLLQAGTDFKTLVSAHHEAIESMDIPNHSSEKSDESNLCNGSTILITKRDSAGKKIDSSVKEVQEGVSTSEPKAIKEKKKAKRSKKKQLVQEEERERGRVSMNVYLSYMAAAYRGLLIPLIILAQTLFQVLQIASNWWMAWANPQTPGDKPRANSMVLLVVYMSLAFGSSLFILVRALLVATFGLAAAQKLFLKMLVSVFRAPMSFFDSTPAGRILNRVSIDQSVVDLDIPFRLGGFASTTIQLLGIVGVMTKVTWQIVLLVVPMAIACLWMQKYYMASSRELVRIVSIQKSPIIHLFGESIAGAATIRGFGQEKRFMKRNLYLLDCFARPFFYSIAAIEWLCLRMELLSTFVFAFCMVLLVSFPHGSIDPSMAGLAVTYGLNLNARLSRWILSFCKLENRIISIERIHQYCQIPSEAPPIIENSRPPLSWPESGTIELIDLTVRYKENLPVVLHGITCKFPGGMKIGIVGRTGSGKSTLIQALFRLIEPAAGNIIIDNINISTIGLHDLRSHLSIIPQDPTLFEGTIRCNLDPLQEHSDKEIWQALDKSQLGEVVRQKEQKLDTPVLENGDNWSVGQRQLVSLGRALLKQARILVLDEATASVDSATDNLIQKIIRTEFRDCTVCTIAHRIPTVIDSDLVLVLSDGRVAEYNTPARLLEDKSSMFLKLVSEYSSRSSGILDF</sequence>
<feature type="transmembrane region" description="Helical" evidence="14">
    <location>
        <begin position="997"/>
        <end position="1015"/>
    </location>
</feature>
<comment type="catalytic activity">
    <reaction evidence="12">
        <text>ATP + H2O + xenobioticSide 1 = ADP + phosphate + xenobioticSide 2.</text>
        <dbReference type="EC" id="7.6.2.2"/>
    </reaction>
</comment>
<feature type="domain" description="ABC transmembrane type-1" evidence="16">
    <location>
        <begin position="863"/>
        <end position="1133"/>
    </location>
</feature>
<feature type="transmembrane region" description="Helical" evidence="14">
    <location>
        <begin position="332"/>
        <end position="353"/>
    </location>
</feature>
<evidence type="ECO:0000256" key="12">
    <source>
        <dbReference type="ARBA" id="ARBA00034018"/>
    </source>
</evidence>
<comment type="caution">
    <text evidence="17">The sequence shown here is derived from an EMBL/GenBank/DDBJ whole genome shotgun (WGS) entry which is preliminary data.</text>
</comment>
<dbReference type="PANTHER" id="PTHR24223:SF189">
    <property type="entry name" value="ABC TRANSPORTER C FAMILY MEMBER 5"/>
    <property type="match status" value="1"/>
</dbReference>
<keyword evidence="18" id="KW-1185">Reference proteome</keyword>
<feature type="transmembrane region" description="Helical" evidence="14">
    <location>
        <begin position="1091"/>
        <end position="1107"/>
    </location>
</feature>
<evidence type="ECO:0000256" key="8">
    <source>
        <dbReference type="ARBA" id="ARBA00022840"/>
    </source>
</evidence>
<evidence type="ECO:0000313" key="18">
    <source>
        <dbReference type="Proteomes" id="UP000823749"/>
    </source>
</evidence>
<protein>
    <recommendedName>
        <fullName evidence="3">ABC-type xenobiotic transporter</fullName>
        <ecNumber evidence="3">7.6.2.2</ecNumber>
    </recommendedName>
</protein>
<dbReference type="EMBL" id="JACTNZ010000013">
    <property type="protein sequence ID" value="KAG5514661.1"/>
    <property type="molecule type" value="Genomic_DNA"/>
</dbReference>
<evidence type="ECO:0000313" key="17">
    <source>
        <dbReference type="EMBL" id="KAG5514661.1"/>
    </source>
</evidence>
<feature type="transmembrane region" description="Helical" evidence="14">
    <location>
        <begin position="902"/>
        <end position="922"/>
    </location>
</feature>
<evidence type="ECO:0000259" key="16">
    <source>
        <dbReference type="PROSITE" id="PS50929"/>
    </source>
</evidence>
<dbReference type="SMART" id="SM00382">
    <property type="entry name" value="AAA"/>
    <property type="match status" value="2"/>
</dbReference>
<accession>A0AAV6HRB7</accession>
<dbReference type="InterPro" id="IPR003439">
    <property type="entry name" value="ABC_transporter-like_ATP-bd"/>
</dbReference>